<dbReference type="Pfam" id="PF01532">
    <property type="entry name" value="Glyco_hydro_47"/>
    <property type="match status" value="1"/>
</dbReference>
<evidence type="ECO:0000313" key="6">
    <source>
        <dbReference type="Proteomes" id="UP000001072"/>
    </source>
</evidence>
<comment type="subcellular location">
    <subcellularLocation>
        <location evidence="1">Endoplasmic reticulum</location>
    </subcellularLocation>
</comment>
<dbReference type="InterPro" id="IPR044674">
    <property type="entry name" value="EDEM1/2/3"/>
</dbReference>
<dbReference type="InParanoid" id="F4SBR2"/>
<reference evidence="6" key="1">
    <citation type="journal article" date="2011" name="Proc. Natl. Acad. Sci. U.S.A.">
        <title>Obligate biotrophy features unraveled by the genomic analysis of rust fungi.</title>
        <authorList>
            <person name="Duplessis S."/>
            <person name="Cuomo C.A."/>
            <person name="Lin Y.-C."/>
            <person name="Aerts A."/>
            <person name="Tisserant E."/>
            <person name="Veneault-Fourrey C."/>
            <person name="Joly D.L."/>
            <person name="Hacquard S."/>
            <person name="Amselem J."/>
            <person name="Cantarel B.L."/>
            <person name="Chiu R."/>
            <person name="Coutinho P.M."/>
            <person name="Feau N."/>
            <person name="Field M."/>
            <person name="Frey P."/>
            <person name="Gelhaye E."/>
            <person name="Goldberg J."/>
            <person name="Grabherr M.G."/>
            <person name="Kodira C.D."/>
            <person name="Kohler A."/>
            <person name="Kuees U."/>
            <person name="Lindquist E.A."/>
            <person name="Lucas S.M."/>
            <person name="Mago R."/>
            <person name="Mauceli E."/>
            <person name="Morin E."/>
            <person name="Murat C."/>
            <person name="Pangilinan J.L."/>
            <person name="Park R."/>
            <person name="Pearson M."/>
            <person name="Quesneville H."/>
            <person name="Rouhier N."/>
            <person name="Sakthikumar S."/>
            <person name="Salamov A.A."/>
            <person name="Schmutz J."/>
            <person name="Selles B."/>
            <person name="Shapiro H."/>
            <person name="Tanguay P."/>
            <person name="Tuskan G.A."/>
            <person name="Henrissat B."/>
            <person name="Van de Peer Y."/>
            <person name="Rouze P."/>
            <person name="Ellis J.G."/>
            <person name="Dodds P.N."/>
            <person name="Schein J.E."/>
            <person name="Zhong S."/>
            <person name="Hamelin R.C."/>
            <person name="Grigoriev I.V."/>
            <person name="Szabo L.J."/>
            <person name="Martin F."/>
        </authorList>
    </citation>
    <scope>NUCLEOTIDE SEQUENCE [LARGE SCALE GENOMIC DNA]</scope>
    <source>
        <strain evidence="6">98AG31 / pathotype 3-4-7</strain>
    </source>
</reference>
<protein>
    <submittedName>
        <fullName evidence="5">Family 47 glycoside hydrolase</fullName>
    </submittedName>
</protein>
<dbReference type="Proteomes" id="UP000001072">
    <property type="component" value="Unassembled WGS sequence"/>
</dbReference>
<dbReference type="PANTHER" id="PTHR45679:SF5">
    <property type="entry name" value="ER DEGRADATION-ENHANCING ALPHA-MANNOSIDASE-LIKE PROTEIN 1"/>
    <property type="match status" value="1"/>
</dbReference>
<dbReference type="OrthoDB" id="8118055at2759"/>
<evidence type="ECO:0000256" key="3">
    <source>
        <dbReference type="ARBA" id="ARBA00022824"/>
    </source>
</evidence>
<dbReference type="GO" id="GO:0005975">
    <property type="term" value="P:carbohydrate metabolic process"/>
    <property type="evidence" value="ECO:0007669"/>
    <property type="project" value="InterPro"/>
</dbReference>
<dbReference type="PANTHER" id="PTHR45679">
    <property type="entry name" value="ER DEGRADATION-ENHANCING ALPHA-MANNOSIDASE-LIKE PROTEIN 2"/>
    <property type="match status" value="1"/>
</dbReference>
<dbReference type="InterPro" id="IPR012341">
    <property type="entry name" value="6hp_glycosidase-like_sf"/>
</dbReference>
<comment type="similarity">
    <text evidence="2">Belongs to the glycosyl hydrolase 47 family.</text>
</comment>
<dbReference type="InterPro" id="IPR036026">
    <property type="entry name" value="Seven-hairpin_glycosidases"/>
</dbReference>
<evidence type="ECO:0000313" key="5">
    <source>
        <dbReference type="EMBL" id="EGF97922.1"/>
    </source>
</evidence>
<dbReference type="SUPFAM" id="SSF48225">
    <property type="entry name" value="Seven-hairpin glycosidases"/>
    <property type="match status" value="1"/>
</dbReference>
<evidence type="ECO:0000256" key="4">
    <source>
        <dbReference type="ARBA" id="ARBA00023180"/>
    </source>
</evidence>
<dbReference type="KEGG" id="mlr:MELLADRAFT_84164"/>
<dbReference type="GO" id="GO:0036503">
    <property type="term" value="P:ERAD pathway"/>
    <property type="evidence" value="ECO:0007669"/>
    <property type="project" value="UniProtKB-ARBA"/>
</dbReference>
<dbReference type="HOGENOM" id="CLU_2483825_0_0_1"/>
<dbReference type="GO" id="GO:1904380">
    <property type="term" value="P:endoplasmic reticulum mannose trimming"/>
    <property type="evidence" value="ECO:0007669"/>
    <property type="project" value="InterPro"/>
</dbReference>
<dbReference type="Gene3D" id="1.50.10.10">
    <property type="match status" value="1"/>
</dbReference>
<organism evidence="6">
    <name type="scientific">Melampsora larici-populina (strain 98AG31 / pathotype 3-4-7)</name>
    <name type="common">Poplar leaf rust fungus</name>
    <dbReference type="NCBI Taxonomy" id="747676"/>
    <lineage>
        <taxon>Eukaryota</taxon>
        <taxon>Fungi</taxon>
        <taxon>Dikarya</taxon>
        <taxon>Basidiomycota</taxon>
        <taxon>Pucciniomycotina</taxon>
        <taxon>Pucciniomycetes</taxon>
        <taxon>Pucciniales</taxon>
        <taxon>Melampsoraceae</taxon>
        <taxon>Melampsora</taxon>
    </lineage>
</organism>
<keyword evidence="6" id="KW-1185">Reference proteome</keyword>
<dbReference type="STRING" id="747676.F4SBR2"/>
<name>F4SBR2_MELLP</name>
<gene>
    <name evidence="5" type="ORF">MELLADRAFT_84164</name>
</gene>
<dbReference type="GO" id="GO:0044322">
    <property type="term" value="C:endoplasmic reticulum quality control compartment"/>
    <property type="evidence" value="ECO:0007669"/>
    <property type="project" value="GOC"/>
</dbReference>
<dbReference type="GO" id="GO:0016020">
    <property type="term" value="C:membrane"/>
    <property type="evidence" value="ECO:0007669"/>
    <property type="project" value="InterPro"/>
</dbReference>
<dbReference type="VEuPathDB" id="FungiDB:MELLADRAFT_84164"/>
<evidence type="ECO:0000256" key="1">
    <source>
        <dbReference type="ARBA" id="ARBA00004240"/>
    </source>
</evidence>
<keyword evidence="5" id="KW-0378">Hydrolase</keyword>
<keyword evidence="3" id="KW-0256">Endoplasmic reticulum</keyword>
<dbReference type="RefSeq" id="XP_007418812.1">
    <property type="nucleotide sequence ID" value="XM_007418750.1"/>
</dbReference>
<accession>F4SBR2</accession>
<proteinExistence type="inferred from homology"/>
<dbReference type="EMBL" id="GL883193">
    <property type="protein sequence ID" value="EGF97922.1"/>
    <property type="molecule type" value="Genomic_DNA"/>
</dbReference>
<dbReference type="GO" id="GO:0005509">
    <property type="term" value="F:calcium ion binding"/>
    <property type="evidence" value="ECO:0007669"/>
    <property type="project" value="InterPro"/>
</dbReference>
<dbReference type="AlphaFoldDB" id="F4SBR2"/>
<dbReference type="GO" id="GO:0004571">
    <property type="term" value="F:mannosyl-oligosaccharide 1,2-alpha-mannosidase activity"/>
    <property type="evidence" value="ECO:0007669"/>
    <property type="project" value="InterPro"/>
</dbReference>
<dbReference type="GeneID" id="18933375"/>
<evidence type="ECO:0000256" key="2">
    <source>
        <dbReference type="ARBA" id="ARBA00007658"/>
    </source>
</evidence>
<dbReference type="InterPro" id="IPR001382">
    <property type="entry name" value="Glyco_hydro_47"/>
</dbReference>
<sequence>MILYEIDPRTNHEINNVLGNFALVSIDLLDTFVVFQDLDASSKATQQIIETVPNCDIDSCVQSFEPTSRVLGGLLGGPFFASDHENS</sequence>
<keyword evidence="4" id="KW-0325">Glycoprotein</keyword>